<evidence type="ECO:0000313" key="2">
    <source>
        <dbReference type="Proteomes" id="UP000244811"/>
    </source>
</evidence>
<gene>
    <name evidence="1" type="ORF">MACK_003805</name>
</gene>
<name>A0A976XJS4_THEOR</name>
<reference evidence="1" key="1">
    <citation type="submission" date="2022-07" db="EMBL/GenBank/DDBJ databases">
        <title>Evaluation of T. orientalis genome assembly methods using nanopore sequencing and analysis of variation between genomes.</title>
        <authorList>
            <person name="Yam J."/>
            <person name="Micallef M.L."/>
            <person name="Liu M."/>
            <person name="Djordjevic S.P."/>
            <person name="Bogema D.R."/>
            <person name="Jenkins C."/>
        </authorList>
    </citation>
    <scope>NUCLEOTIDE SEQUENCE</scope>
    <source>
        <strain evidence="1">Goon Nure</strain>
    </source>
</reference>
<dbReference type="Proteomes" id="UP000244811">
    <property type="component" value="Chromosome 3"/>
</dbReference>
<proteinExistence type="predicted"/>
<accession>A0A976XJS4</accession>
<dbReference type="EMBL" id="CP056070">
    <property type="protein sequence ID" value="UVC49695.1"/>
    <property type="molecule type" value="Genomic_DNA"/>
</dbReference>
<dbReference type="AlphaFoldDB" id="A0A976XJS4"/>
<evidence type="ECO:0000313" key="1">
    <source>
        <dbReference type="EMBL" id="UVC49695.1"/>
    </source>
</evidence>
<protein>
    <submittedName>
        <fullName evidence="1">Uncharacterized protein</fullName>
    </submittedName>
</protein>
<organism evidence="1 2">
    <name type="scientific">Theileria orientalis</name>
    <dbReference type="NCBI Taxonomy" id="68886"/>
    <lineage>
        <taxon>Eukaryota</taxon>
        <taxon>Sar</taxon>
        <taxon>Alveolata</taxon>
        <taxon>Apicomplexa</taxon>
        <taxon>Aconoidasida</taxon>
        <taxon>Piroplasmida</taxon>
        <taxon>Theileriidae</taxon>
        <taxon>Theileria</taxon>
    </lineage>
</organism>
<sequence>MFNFTMCKWNSRGCFRSLRKGIQRNIGESLHISRRRIKLTIIFEFIGYFELLLEIRVNRNLKYNNITVLN</sequence>